<dbReference type="SUPFAM" id="SSF51905">
    <property type="entry name" value="FAD/NAD(P)-binding domain"/>
    <property type="match status" value="1"/>
</dbReference>
<feature type="transmembrane region" description="Helical" evidence="5">
    <location>
        <begin position="461"/>
        <end position="483"/>
    </location>
</feature>
<evidence type="ECO:0000256" key="1">
    <source>
        <dbReference type="ARBA" id="ARBA00007992"/>
    </source>
</evidence>
<dbReference type="Pfam" id="PF01494">
    <property type="entry name" value="FAD_binding_3"/>
    <property type="match status" value="2"/>
</dbReference>
<keyword evidence="2" id="KW-0285">Flavoprotein</keyword>
<dbReference type="GeneID" id="54418354"/>
<dbReference type="EMBL" id="ML975183">
    <property type="protein sequence ID" value="KAF1808473.1"/>
    <property type="molecule type" value="Genomic_DNA"/>
</dbReference>
<dbReference type="GO" id="GO:0071949">
    <property type="term" value="F:FAD binding"/>
    <property type="evidence" value="ECO:0007669"/>
    <property type="project" value="InterPro"/>
</dbReference>
<evidence type="ECO:0000256" key="3">
    <source>
        <dbReference type="ARBA" id="ARBA00022827"/>
    </source>
</evidence>
<protein>
    <submittedName>
        <fullName evidence="7 9">FAD/NAD(P)-binding domain-containing protein</fullName>
    </submittedName>
</protein>
<reference evidence="7 9" key="1">
    <citation type="submission" date="2020-01" db="EMBL/GenBank/DDBJ databases">
        <authorList>
            <consortium name="DOE Joint Genome Institute"/>
            <person name="Haridas S."/>
            <person name="Albert R."/>
            <person name="Binder M."/>
            <person name="Bloem J."/>
            <person name="Labutti K."/>
            <person name="Salamov A."/>
            <person name="Andreopoulos B."/>
            <person name="Baker S.E."/>
            <person name="Barry K."/>
            <person name="Bills G."/>
            <person name="Bluhm B.H."/>
            <person name="Cannon C."/>
            <person name="Castanera R."/>
            <person name="Culley D.E."/>
            <person name="Daum C."/>
            <person name="Ezra D."/>
            <person name="Gonzalez J.B."/>
            <person name="Henrissat B."/>
            <person name="Kuo A."/>
            <person name="Liang C."/>
            <person name="Lipzen A."/>
            <person name="Lutzoni F."/>
            <person name="Magnuson J."/>
            <person name="Mondo S."/>
            <person name="Nolan M."/>
            <person name="Ohm R."/>
            <person name="Pangilinan J."/>
            <person name="Park H.-J."/>
            <person name="Ramirez L."/>
            <person name="Alfaro M."/>
            <person name="Sun H."/>
            <person name="Tritt A."/>
            <person name="Yoshinaga Y."/>
            <person name="Zwiers L.-H."/>
            <person name="Turgeon B.G."/>
            <person name="Goodwin S.B."/>
            <person name="Spatafora J.W."/>
            <person name="Crous P.W."/>
            <person name="Grigoriev I.V."/>
        </authorList>
    </citation>
    <scope>NUCLEOTIDE SEQUENCE</scope>
    <source>
        <strain evidence="7 9">CBS 781.70</strain>
    </source>
</reference>
<dbReference type="PANTHER" id="PTHR47356:SF2">
    <property type="entry name" value="FAD-BINDING DOMAIN-CONTAINING PROTEIN-RELATED"/>
    <property type="match status" value="1"/>
</dbReference>
<keyword evidence="5" id="KW-0812">Transmembrane</keyword>
<gene>
    <name evidence="7 9" type="ORF">P152DRAFT_443708</name>
</gene>
<dbReference type="InterPro" id="IPR036188">
    <property type="entry name" value="FAD/NAD-bd_sf"/>
</dbReference>
<accession>A0A6G1FRR6</accession>
<proteinExistence type="inferred from homology"/>
<evidence type="ECO:0000313" key="9">
    <source>
        <dbReference type="RefSeq" id="XP_033530104.1"/>
    </source>
</evidence>
<dbReference type="InterPro" id="IPR050562">
    <property type="entry name" value="FAD_mOase_fung"/>
</dbReference>
<dbReference type="GO" id="GO:0004497">
    <property type="term" value="F:monooxygenase activity"/>
    <property type="evidence" value="ECO:0007669"/>
    <property type="project" value="InterPro"/>
</dbReference>
<name>A0A6G1FRR6_9PEZI</name>
<sequence>MAASEKDSRPFRAIIVGGGIAGLFMAHALEAAGIDYVLLERALEPVEERGAGFGLWPQNFRVVDQLGMLEDIEKLGSEFKWTYNFNPDGSPVANASNNFEKLTQRAGYGFTIFRRSEFLRGVYDKLPNKSKFVTGMALERIEQDDKGVKVFLKDGSMEAGDIVIGTDGVHSQVREFMWKHANGVRPGAIPAQEKMSFTSEYRCLYGVSKMVPGLQKSSLIDCNDKHCNWLLFSCEDRIFWLFFEKLGKSFNCQNCHRYSESDAVAVGEKYLSHPINGTVMWRDIWENRIQYHLGPIEEGVLNQWHFGRIVLAGDSAHKMTPNLGYGGNQGIESVVVLANGLNRLIKRCETVGRRPSTEELSAVFDEYKEIRYPRAKKHHDLTGYITRFDAYDGFMYPTLQWLMPRITGKEYMINLFVELVRPGRKLDFLDERVRRRGTMKWEDELTMDEKKQLQGRTMSKSVLFGIAGAAGTVVMASCLYHGISPLPGFHV</sequence>
<reference evidence="9" key="3">
    <citation type="submission" date="2025-04" db="UniProtKB">
        <authorList>
            <consortium name="RefSeq"/>
        </authorList>
    </citation>
    <scope>IDENTIFICATION</scope>
    <source>
        <strain evidence="9">CBS 781.70</strain>
    </source>
</reference>
<keyword evidence="8" id="KW-1185">Reference proteome</keyword>
<feature type="domain" description="FAD-binding" evidence="6">
    <location>
        <begin position="13"/>
        <end position="175"/>
    </location>
</feature>
<dbReference type="RefSeq" id="XP_033530104.1">
    <property type="nucleotide sequence ID" value="XM_033677784.1"/>
</dbReference>
<keyword evidence="5" id="KW-1133">Transmembrane helix</keyword>
<keyword evidence="3" id="KW-0274">FAD</keyword>
<evidence type="ECO:0000259" key="6">
    <source>
        <dbReference type="Pfam" id="PF01494"/>
    </source>
</evidence>
<dbReference type="PRINTS" id="PR00420">
    <property type="entry name" value="RNGMNOXGNASE"/>
</dbReference>
<dbReference type="AlphaFoldDB" id="A0A6G1FRR6"/>
<evidence type="ECO:0000256" key="2">
    <source>
        <dbReference type="ARBA" id="ARBA00022630"/>
    </source>
</evidence>
<evidence type="ECO:0000256" key="5">
    <source>
        <dbReference type="SAM" id="Phobius"/>
    </source>
</evidence>
<reference evidence="9" key="2">
    <citation type="submission" date="2020-04" db="EMBL/GenBank/DDBJ databases">
        <authorList>
            <consortium name="NCBI Genome Project"/>
        </authorList>
    </citation>
    <scope>NUCLEOTIDE SEQUENCE</scope>
    <source>
        <strain evidence="9">CBS 781.70</strain>
    </source>
</reference>
<dbReference type="InterPro" id="IPR002938">
    <property type="entry name" value="FAD-bd"/>
</dbReference>
<feature type="domain" description="FAD-binding" evidence="6">
    <location>
        <begin position="295"/>
        <end position="346"/>
    </location>
</feature>
<evidence type="ECO:0000313" key="8">
    <source>
        <dbReference type="Proteomes" id="UP000504638"/>
    </source>
</evidence>
<dbReference type="OrthoDB" id="2431938at2759"/>
<dbReference type="PANTHER" id="PTHR47356">
    <property type="entry name" value="FAD-DEPENDENT MONOOXYGENASE ASQG-RELATED"/>
    <property type="match status" value="1"/>
</dbReference>
<dbReference type="Gene3D" id="3.50.50.60">
    <property type="entry name" value="FAD/NAD(P)-binding domain"/>
    <property type="match status" value="1"/>
</dbReference>
<evidence type="ECO:0000313" key="7">
    <source>
        <dbReference type="EMBL" id="KAF1808473.1"/>
    </source>
</evidence>
<evidence type="ECO:0000256" key="4">
    <source>
        <dbReference type="ARBA" id="ARBA00023002"/>
    </source>
</evidence>
<keyword evidence="5" id="KW-0472">Membrane</keyword>
<organism evidence="7">
    <name type="scientific">Eremomyces bilateralis CBS 781.70</name>
    <dbReference type="NCBI Taxonomy" id="1392243"/>
    <lineage>
        <taxon>Eukaryota</taxon>
        <taxon>Fungi</taxon>
        <taxon>Dikarya</taxon>
        <taxon>Ascomycota</taxon>
        <taxon>Pezizomycotina</taxon>
        <taxon>Dothideomycetes</taxon>
        <taxon>Dothideomycetes incertae sedis</taxon>
        <taxon>Eremomycetales</taxon>
        <taxon>Eremomycetaceae</taxon>
        <taxon>Eremomyces</taxon>
    </lineage>
</organism>
<dbReference type="Proteomes" id="UP000504638">
    <property type="component" value="Unplaced"/>
</dbReference>
<keyword evidence="4" id="KW-0560">Oxidoreductase</keyword>
<comment type="similarity">
    <text evidence="1">Belongs to the paxM FAD-dependent monooxygenase family.</text>
</comment>